<dbReference type="PRINTS" id="PR00507">
    <property type="entry name" value="N12N6MTFRASE"/>
</dbReference>
<dbReference type="InterPro" id="IPR029063">
    <property type="entry name" value="SAM-dependent_MTases_sf"/>
</dbReference>
<feature type="compositionally biased region" description="Basic and acidic residues" evidence="2">
    <location>
        <begin position="265"/>
        <end position="304"/>
    </location>
</feature>
<keyword evidence="1" id="KW-0175">Coiled coil</keyword>
<dbReference type="PANTHER" id="PTHR41313:SF1">
    <property type="entry name" value="DNA METHYLASE ADENINE-SPECIFIC DOMAIN-CONTAINING PROTEIN"/>
    <property type="match status" value="1"/>
</dbReference>
<dbReference type="SMART" id="SM00490">
    <property type="entry name" value="HELICc"/>
    <property type="match status" value="1"/>
</dbReference>
<keyword evidence="4" id="KW-0547">Nucleotide-binding</keyword>
<keyword evidence="4" id="KW-0378">Hydrolase</keyword>
<sequence>MGLLDRWRKQQNSTNELHENSSSMYKQILEQVTSNEQEILQFLEFSSQLYKYDLESALFAYGQNPNAKFLADFDTWKSIGRAVTQGSKAIKVLHQKENGSFYHVNLFDVAQTTGKDFPFPVWLMSEMQYKNVTDHAFQVSNDTVDGLWNGIVAEYSDKRATGDLMEDSFEYYEEVSEFMLKFKLGQFPRWKDYIDDVQSLVGNPELFVAVVPAIIEANRSLLTQVDQAKSELLSEENNYAKQSRSNQSVSRENEQTESSIQTKNETNRDTELRRRERSAVSEDESNGRKPRIEQTRNDDSKISSREPNGTISRVVPERRVDDLSEEQGRAVEGQRTKNIRGTSSTENEPITDRTTPTNTSNQSAEGASTRNNDGGSSAGLKIGEPFSYKEIVSVVKMGSQFQDGKFRIYEAFSKGLAKGELSQFLKEEYGTGGNSSTGPFELITKHDSKGILIQDKWEGQNKREMLLPWNQVRDYTQTLISAGLYFTEKERLAYQRYQHGQLAKKAGLKPVDYLPEILKLNMLINLKRDIYYFFQKESSIDKRAEFLKERYGIGAANTPKKPYHHAYSDKGMTLTNYYETKTFTWKQVAELIQQLMNENAYMQENDYKEQRREYGINLNHDETGSEGQPIKEESKAVLDELIGLDDTQEETVKVSDWTELPEAYRYQSLNNKVYLINEKGEFEIDPVEITYADGKTYYRPIIEATPKIIEAEQVVEGEIDLFDFPYTEPQAVTITSNKAESKKESVIPIDFSFDQNDDSLYGKKPKDRLADNLAALRLLKQLEQENRLATADEQKILAKYVGWGGLSEVFNTDNDSYVKERKELKELVTAEEYESARESVLTAYYTDPMIIEQIYKTVERLGFKSGRILDPAMGTGNFFSAMPATMKQNSQLYGVELDHLSAALAKQLQQSVHIQEKGFEDTQFIDSSFDLVVGNVPFADVKIKDKKTLDSYYIHDYFIKHSLDLVHEGGIVAVITSSGTLDKKDSYFRKELAEQAELLGAVRLPETAFKAIAGTEVTTDILFFRKEAAELRRDYGERSWESTIEVENHQRFDDGSLYPPITVNKFYSERWSSILGEFKYKNFRGGTYTVIPKENSNLSEQLRDRLRIVSGEYIPPVELSYKVPEVLPLINEETPNFDQEQLPLYSYFEKEGSIYYHGNGDIEKVSLGDTRKKRMSGMIEVRDQLSEVISYQQKYDFDQAVFSDKLAELNRVYDKFVKKYGPINSQVNSRLFYEDDRYALLSSIEIPQKDGSLAKGDVFKKATIRPVEPVTKVVSAIEALNHSLSKFGKIDLTYMLSIYPVEKEQLLIELDSHIFVDAERFLQSDKVTENAYVTKDEYLSGDVKQKLKLAELLSQSNDQFLKNVEALQAVIPKDLTMNEIEYDIGSSWIPHEMYQNFMIDIFNTQRFNFSHGTMKVEYNKFTDTYYIKGKKMDNSVLVTNEYGTNRINAYQLLEKSLNMKTAQIFDKEEDWVNGKKVIKDVLNVEETMLARSKQEHIRHKFKDWLFSEPKRAETLLRIYNDTFNRIRPRQYDGSYLSFEGMNEQFELRAHQKNVVARITENGRGLMAHEVGAGKTASMISAGMMMKDQGLIKKPMYVVPNHLTEQFGQELLRFYPSKNVLITSKKDFEKKNRQKFISRIATGDYDAIIIGHSQFEKIPLSKERRTALIKRELSELEEGIRLEKSENRQSWSLKQMVSFEKRLKERLNNLQNEEYKDRLLTFEELGIDFLFVDEAHNYKNLYTYTKMSNVAGVNTSNSLRATDMYMKCQYMLEKYQGRGVVFATGTPISNSMSELYTMQRYLQPEELARMNLYTFDRWASTFGEVVNAPEINPEGSGFRMKSRFAKFHNLPELMSSFHLIADIQTSDMLNLPVPAIAKGKPQLIVSEPSEFQETKMAELADRADNVRLGNVDPREDNMLKITNEAKLMAIDPRLLDPEAPVFTGGKLFKCADKVHKIWEETRDKKSTQIIFSDSGTPNPNKFNVYHEMKKILIEKGLPEDQIAFIHSAKNDRQREELFEKVRQGEIRVLLGSTEKLGTGTNIQDKLLAVHHLDVPWRPSDLTQRDGRIVRQGNENPEVQIYRYVAKNSFDSYLWQTQENKLKFINQIMTGKSIARSADDIDQSTLDAAEAKALATNNPMLVEKMTVDREVMNLQLLKSSWQSNRLTLSNQLENIYPKRLEETQINLEKTTLDNEWAARSLSGEFSIKLLDHVYVERQEALETFNSILQIGPGMEGKIIGEFYGFKIKLAPAQLGQTIVILERERPYAVAVEKEGKGSLTRMANVLKSLPERINDLKNEKEDLTEKIRQASEQIKKPFEQDSELSELLEKQTSINLSLEMGKETNINEQSRMEAPEIAFPDMDVATGQTGLSHEQTM</sequence>
<dbReference type="InterPro" id="IPR000330">
    <property type="entry name" value="SNF2_N"/>
</dbReference>
<evidence type="ECO:0000256" key="1">
    <source>
        <dbReference type="SAM" id="Coils"/>
    </source>
</evidence>
<feature type="compositionally biased region" description="Basic and acidic residues" evidence="2">
    <location>
        <begin position="315"/>
        <end position="335"/>
    </location>
</feature>
<keyword evidence="4" id="KW-0347">Helicase</keyword>
<feature type="coiled-coil region" evidence="1">
    <location>
        <begin position="2284"/>
        <end position="2311"/>
    </location>
</feature>
<dbReference type="InterPro" id="IPR027417">
    <property type="entry name" value="P-loop_NTPase"/>
</dbReference>
<evidence type="ECO:0000313" key="4">
    <source>
        <dbReference type="EMBL" id="MDT2597358.1"/>
    </source>
</evidence>
<evidence type="ECO:0000313" key="5">
    <source>
        <dbReference type="Proteomes" id="UP001256547"/>
    </source>
</evidence>
<dbReference type="SMART" id="SM00487">
    <property type="entry name" value="DEXDc"/>
    <property type="match status" value="1"/>
</dbReference>
<dbReference type="Proteomes" id="UP001256547">
    <property type="component" value="Unassembled WGS sequence"/>
</dbReference>
<name>A0ABU3ER73_9ENTE</name>
<protein>
    <submittedName>
        <fullName evidence="4">Helicase-related protein</fullName>
    </submittedName>
</protein>
<dbReference type="InterPro" id="IPR001650">
    <property type="entry name" value="Helicase_C-like"/>
</dbReference>
<accession>A0ABU3ER73</accession>
<feature type="compositionally biased region" description="Polar residues" evidence="2">
    <location>
        <begin position="339"/>
        <end position="375"/>
    </location>
</feature>
<dbReference type="Gene3D" id="3.40.50.150">
    <property type="entry name" value="Vaccinia Virus protein VP39"/>
    <property type="match status" value="1"/>
</dbReference>
<dbReference type="SUPFAM" id="SSF53335">
    <property type="entry name" value="S-adenosyl-L-methionine-dependent methyltransferases"/>
    <property type="match status" value="1"/>
</dbReference>
<comment type="caution">
    <text evidence="4">The sequence shown here is derived from an EMBL/GenBank/DDBJ whole genome shotgun (WGS) entry which is preliminary data.</text>
</comment>
<feature type="compositionally biased region" description="Polar residues" evidence="2">
    <location>
        <begin position="235"/>
        <end position="264"/>
    </location>
</feature>
<feature type="coiled-coil region" evidence="1">
    <location>
        <begin position="766"/>
        <end position="799"/>
    </location>
</feature>
<dbReference type="InterPro" id="IPR052933">
    <property type="entry name" value="DNA_Protect_Modify"/>
</dbReference>
<organism evidence="4 5">
    <name type="scientific">Enterococcus dongliensis</name>
    <dbReference type="NCBI Taxonomy" id="2559925"/>
    <lineage>
        <taxon>Bacteria</taxon>
        <taxon>Bacillati</taxon>
        <taxon>Bacillota</taxon>
        <taxon>Bacilli</taxon>
        <taxon>Lactobacillales</taxon>
        <taxon>Enterococcaceae</taxon>
        <taxon>Enterococcus</taxon>
    </lineage>
</organism>
<dbReference type="Pfam" id="PF07669">
    <property type="entry name" value="Eco57I"/>
    <property type="match status" value="1"/>
</dbReference>
<dbReference type="Gene3D" id="3.40.50.300">
    <property type="entry name" value="P-loop containing nucleotide triphosphate hydrolases"/>
    <property type="match status" value="2"/>
</dbReference>
<dbReference type="PANTHER" id="PTHR41313">
    <property type="entry name" value="ADENINE-SPECIFIC METHYLTRANSFERASE"/>
    <property type="match status" value="1"/>
</dbReference>
<keyword evidence="4" id="KW-0067">ATP-binding</keyword>
<dbReference type="GO" id="GO:0004386">
    <property type="term" value="F:helicase activity"/>
    <property type="evidence" value="ECO:0007669"/>
    <property type="project" value="UniProtKB-KW"/>
</dbReference>
<proteinExistence type="predicted"/>
<evidence type="ECO:0000259" key="3">
    <source>
        <dbReference type="PROSITE" id="PS51194"/>
    </source>
</evidence>
<dbReference type="EMBL" id="JARPYR010000020">
    <property type="protein sequence ID" value="MDT2597358.1"/>
    <property type="molecule type" value="Genomic_DNA"/>
</dbReference>
<dbReference type="SUPFAM" id="SSF52540">
    <property type="entry name" value="P-loop containing nucleoside triphosphate hydrolases"/>
    <property type="match status" value="2"/>
</dbReference>
<gene>
    <name evidence="4" type="ORF">P7D39_10135</name>
</gene>
<reference evidence="4 5" key="1">
    <citation type="submission" date="2023-03" db="EMBL/GenBank/DDBJ databases">
        <authorList>
            <person name="Shen W."/>
            <person name="Cai J."/>
        </authorList>
    </citation>
    <scope>NUCLEOTIDE SEQUENCE [LARGE SCALE GENOMIC DNA]</scope>
    <source>
        <strain evidence="4 5">P72-2</strain>
    </source>
</reference>
<dbReference type="PROSITE" id="PS51194">
    <property type="entry name" value="HELICASE_CTER"/>
    <property type="match status" value="1"/>
</dbReference>
<evidence type="ECO:0000256" key="2">
    <source>
        <dbReference type="SAM" id="MobiDB-lite"/>
    </source>
</evidence>
<feature type="domain" description="Helicase C-terminal" evidence="3">
    <location>
        <begin position="1948"/>
        <end position="2127"/>
    </location>
</feature>
<dbReference type="Pfam" id="PF00271">
    <property type="entry name" value="Helicase_C"/>
    <property type="match status" value="1"/>
</dbReference>
<keyword evidence="5" id="KW-1185">Reference proteome</keyword>
<dbReference type="InterPro" id="IPR011639">
    <property type="entry name" value="MethylTrfase_TaqI-like_dom"/>
</dbReference>
<dbReference type="Pfam" id="PF00176">
    <property type="entry name" value="SNF2-rel_dom"/>
    <property type="match status" value="1"/>
</dbReference>
<feature type="region of interest" description="Disordered" evidence="2">
    <location>
        <begin position="234"/>
        <end position="378"/>
    </location>
</feature>
<dbReference type="InterPro" id="IPR014001">
    <property type="entry name" value="Helicase_ATP-bd"/>
</dbReference>